<dbReference type="Proteomes" id="UP000032668">
    <property type="component" value="Unassembled WGS sequence"/>
</dbReference>
<dbReference type="EMBL" id="BANC01000045">
    <property type="protein sequence ID" value="GAN80420.1"/>
    <property type="molecule type" value="Genomic_DNA"/>
</dbReference>
<protein>
    <submittedName>
        <fullName evidence="1">Uncharacterized protein</fullName>
    </submittedName>
</protein>
<proteinExistence type="predicted"/>
<name>A0A0D6PF93_9PROT</name>
<reference evidence="1 2" key="1">
    <citation type="submission" date="2012-11" db="EMBL/GenBank/DDBJ databases">
        <title>Whole genome sequence of Acidocella aminolytica 101 = DSM 11237.</title>
        <authorList>
            <person name="Azuma Y."/>
            <person name="Higashiura N."/>
            <person name="Hirakawa H."/>
            <person name="Matsushita K."/>
        </authorList>
    </citation>
    <scope>NUCLEOTIDE SEQUENCE [LARGE SCALE GENOMIC DNA]</scope>
    <source>
        <strain evidence="2">101 / DSM 11237</strain>
    </source>
</reference>
<dbReference type="AlphaFoldDB" id="A0A0D6PF93"/>
<evidence type="ECO:0000313" key="2">
    <source>
        <dbReference type="Proteomes" id="UP000032668"/>
    </source>
</evidence>
<sequence>MPRFLNHYECPRCDNEWSDEWDCTCDDRCPDCDLSCSPVESDDLEGDDA</sequence>
<evidence type="ECO:0000313" key="1">
    <source>
        <dbReference type="EMBL" id="GAN80420.1"/>
    </source>
</evidence>
<keyword evidence="2" id="KW-1185">Reference proteome</keyword>
<accession>A0A0D6PF93</accession>
<organism evidence="1 2">
    <name type="scientific">Acidocella aminolytica 101 = DSM 11237</name>
    <dbReference type="NCBI Taxonomy" id="1120923"/>
    <lineage>
        <taxon>Bacteria</taxon>
        <taxon>Pseudomonadati</taxon>
        <taxon>Pseudomonadota</taxon>
        <taxon>Alphaproteobacteria</taxon>
        <taxon>Acetobacterales</taxon>
        <taxon>Acidocellaceae</taxon>
        <taxon>Acidocella</taxon>
    </lineage>
</organism>
<comment type="caution">
    <text evidence="1">The sequence shown here is derived from an EMBL/GenBank/DDBJ whole genome shotgun (WGS) entry which is preliminary data.</text>
</comment>
<gene>
    <name evidence="1" type="ORF">Aam_046_061</name>
</gene>